<dbReference type="GO" id="GO:0032787">
    <property type="term" value="P:monocarboxylic acid metabolic process"/>
    <property type="evidence" value="ECO:0007669"/>
    <property type="project" value="UniProtKB-ARBA"/>
</dbReference>
<dbReference type="GeneID" id="7808210"/>
<evidence type="ECO:0000313" key="21">
    <source>
        <dbReference type="Proteomes" id="UP000273443"/>
    </source>
</evidence>
<proteinExistence type="inferred from homology"/>
<evidence type="ECO:0000256" key="2">
    <source>
        <dbReference type="ARBA" id="ARBA00022857"/>
    </source>
</evidence>
<dbReference type="EMBL" id="CP011055">
    <property type="protein sequence ID" value="AKA73247.1"/>
    <property type="molecule type" value="Genomic_DNA"/>
</dbReference>
<protein>
    <submittedName>
        <fullName evidence="4">3-oxoacyl-ACP reductase FabG</fullName>
        <ecNumber evidence="4">1.1.1.100</ecNumber>
    </submittedName>
</protein>
<dbReference type="EMBL" id="CP011057">
    <property type="protein sequence ID" value="AKA78639.1"/>
    <property type="molecule type" value="Genomic_DNA"/>
</dbReference>
<dbReference type="AlphaFoldDB" id="A0A0E3MCV4"/>
<evidence type="ECO:0000313" key="13">
    <source>
        <dbReference type="EMBL" id="AZF83431.1"/>
    </source>
</evidence>
<dbReference type="EMBL" id="CP050869">
    <property type="protein sequence ID" value="QPG50224.1"/>
    <property type="molecule type" value="Genomic_DNA"/>
</dbReference>
<dbReference type="InterPro" id="IPR002347">
    <property type="entry name" value="SDR_fam"/>
</dbReference>
<evidence type="ECO:0000256" key="1">
    <source>
        <dbReference type="ARBA" id="ARBA00006484"/>
    </source>
</evidence>
<dbReference type="NCBIfam" id="NF004198">
    <property type="entry name" value="PRK05653.1-3"/>
    <property type="match status" value="1"/>
</dbReference>
<evidence type="ECO:0000313" key="11">
    <source>
        <dbReference type="EMBL" id="AZF78186.1"/>
    </source>
</evidence>
<dbReference type="EMBL" id="CP011056">
    <property type="protein sequence ID" value="AKA75946.1"/>
    <property type="molecule type" value="Genomic_DNA"/>
</dbReference>
<evidence type="ECO:0000313" key="19">
    <source>
        <dbReference type="Proteomes" id="UP000269431"/>
    </source>
</evidence>
<name>A0A0E3MCV4_SACSO</name>
<dbReference type="CDD" id="cd05333">
    <property type="entry name" value="BKR_SDR_c"/>
    <property type="match status" value="1"/>
</dbReference>
<dbReference type="EMBL" id="CP033236">
    <property type="protein sequence ID" value="AZF70334.1"/>
    <property type="molecule type" value="Genomic_DNA"/>
</dbReference>
<dbReference type="EMBL" id="CP033238">
    <property type="protein sequence ID" value="AZF75578.1"/>
    <property type="molecule type" value="Genomic_DNA"/>
</dbReference>
<reference evidence="14 25" key="4">
    <citation type="journal article" date="2020" name="Nat. Commun.">
        <title>The structures of two archaeal type IV pili illuminate evolutionary relationships.</title>
        <authorList>
            <person name="Wang F."/>
            <person name="Baquero D.P."/>
            <person name="Su Z."/>
            <person name="Beltran L.C."/>
            <person name="Prangishvili D."/>
            <person name="Krupovic M."/>
            <person name="Egelman E.H."/>
        </authorList>
    </citation>
    <scope>NUCLEOTIDE SEQUENCE [LARGE SCALE GENOMIC DNA]</scope>
    <source>
        <strain evidence="14 25">POZ149</strain>
    </source>
</reference>
<reference evidence="4" key="3">
    <citation type="submission" date="2018-10" db="EMBL/GenBank/DDBJ databases">
        <authorList>
            <person name="McCarthy S."/>
            <person name="Gradnigo J."/>
            <person name="Johnson T."/>
            <person name="Payne S."/>
            <person name="Lipzen A."/>
            <person name="Schackwitz W."/>
            <person name="Martin J."/>
            <person name="Moriyama E."/>
            <person name="Blum P."/>
        </authorList>
    </citation>
    <scope>NUCLEOTIDE SEQUENCE</scope>
    <source>
        <strain evidence="4">SARC-B</strain>
        <strain evidence="5">SARC-C</strain>
        <strain evidence="6">SULA</strain>
    </source>
</reference>
<dbReference type="KEGG" id="ssof:SULC_0893"/>
<evidence type="ECO:0000313" key="25">
    <source>
        <dbReference type="Proteomes" id="UP000594632"/>
    </source>
</evidence>
<dbReference type="Gene3D" id="3.40.50.720">
    <property type="entry name" value="NAD(P)-binding Rossmann-like Domain"/>
    <property type="match status" value="1"/>
</dbReference>
<dbReference type="InterPro" id="IPR050259">
    <property type="entry name" value="SDR"/>
</dbReference>
<evidence type="ECO:0000313" key="9">
    <source>
        <dbReference type="EMBL" id="AZF72954.1"/>
    </source>
</evidence>
<gene>
    <name evidence="4" type="primary">fabG</name>
    <name evidence="14" type="ORF">HFC64_10830</name>
    <name evidence="6" type="ORF">SULA_0892</name>
    <name evidence="4" type="ORF">SULB_0894</name>
    <name evidence="5" type="ORF">SULC_0893</name>
    <name evidence="7" type="ORF">SULG_04355</name>
    <name evidence="8" type="ORF">SULH_04355</name>
    <name evidence="9" type="ORF">SULI_04355</name>
    <name evidence="10" type="ORF">SULM_04355</name>
    <name evidence="11" type="ORF">SULN_04355</name>
    <name evidence="12" type="ORF">SULO_04365</name>
    <name evidence="13" type="ORF">SULZ_04600</name>
</gene>
<dbReference type="Proteomes" id="UP000033057">
    <property type="component" value="Chromosome"/>
</dbReference>
<dbReference type="KEGG" id="ssoa:SULA_0892"/>
<comment type="similarity">
    <text evidence="1">Belongs to the short-chain dehydrogenases/reductases (SDR) family.</text>
</comment>
<evidence type="ECO:0000313" key="4">
    <source>
        <dbReference type="EMBL" id="AKA73247.1"/>
    </source>
</evidence>
<dbReference type="InterPro" id="IPR020904">
    <property type="entry name" value="Sc_DH/Rdtase_CS"/>
</dbReference>
<dbReference type="GO" id="GO:0004316">
    <property type="term" value="F:3-oxoacyl-[acyl-carrier-protein] reductase (NADPH) activity"/>
    <property type="evidence" value="ECO:0007669"/>
    <property type="project" value="UniProtKB-EC"/>
</dbReference>
<dbReference type="EMBL" id="CP033239">
    <property type="protein sequence ID" value="AZF78186.1"/>
    <property type="molecule type" value="Genomic_DNA"/>
</dbReference>
<dbReference type="InterPro" id="IPR036291">
    <property type="entry name" value="NAD(P)-bd_dom_sf"/>
</dbReference>
<reference evidence="15 16" key="1">
    <citation type="journal article" date="2015" name="Genome Announc.">
        <title>Complete Genome Sequence of Sulfolobus solfataricus Strain 98/2 and Evolved Derivatives.</title>
        <authorList>
            <person name="McCarthy S."/>
            <person name="Gradnigo J."/>
            <person name="Johnson T."/>
            <person name="Payne S."/>
            <person name="Lipzen A."/>
            <person name="Martin J."/>
            <person name="Schackwitz W."/>
            <person name="Moriyama E."/>
            <person name="Blum P."/>
        </authorList>
    </citation>
    <scope>NUCLEOTIDE SEQUENCE [LARGE SCALE GENOMIC DNA]</scope>
    <source>
        <strain evidence="15">98/2 SULC</strain>
        <strain evidence="4">SARC-B</strain>
        <strain evidence="5">SARC-C</strain>
        <strain evidence="6 17">SULA</strain>
        <strain evidence="16">SULB</strain>
    </source>
</reference>
<evidence type="ECO:0000313" key="22">
    <source>
        <dbReference type="Proteomes" id="UP000275843"/>
    </source>
</evidence>
<dbReference type="Proteomes" id="UP000269431">
    <property type="component" value="Chromosome"/>
</dbReference>
<dbReference type="Proteomes" id="UP000273194">
    <property type="component" value="Chromosome"/>
</dbReference>
<dbReference type="FunFam" id="3.40.50.720:FF:000115">
    <property type="entry name" value="3-oxoacyl-[acyl-carrier-protein] reductase FabG"/>
    <property type="match status" value="1"/>
</dbReference>
<evidence type="ECO:0000313" key="5">
    <source>
        <dbReference type="EMBL" id="AKA75946.1"/>
    </source>
</evidence>
<evidence type="ECO:0000313" key="7">
    <source>
        <dbReference type="EMBL" id="AZF67714.1"/>
    </source>
</evidence>
<reference evidence="18 19" key="2">
    <citation type="journal article" date="2018" name="Proc. Natl. Acad. Sci. U.S.A.">
        <title>Nonmutational mechanism of inheritance in the Archaeon Sulfolobus solfataricus.</title>
        <authorList>
            <person name="Payne S."/>
            <person name="McCarthy S."/>
            <person name="Johnson T."/>
            <person name="North E."/>
            <person name="Blum P."/>
        </authorList>
    </citation>
    <scope>NUCLEOTIDE SEQUENCE [LARGE SCALE GENOMIC DNA]</scope>
    <source>
        <strain evidence="8 18">SARC-H</strain>
        <strain evidence="9 22">SARC-I</strain>
        <strain evidence="11 23">SARC-N</strain>
        <strain evidence="12 24">SARC-O</strain>
        <strain evidence="13 19">SUL120</strain>
        <strain evidence="7 20">SULG</strain>
        <strain evidence="10 21">SULM</strain>
    </source>
</reference>
<evidence type="ECO:0000313" key="18">
    <source>
        <dbReference type="Proteomes" id="UP000267993"/>
    </source>
</evidence>
<keyword evidence="3 4" id="KW-0560">Oxidoreductase</keyword>
<accession>A0A0E3MCV4</accession>
<dbReference type="Pfam" id="PF13561">
    <property type="entry name" value="adh_short_C2"/>
    <property type="match status" value="1"/>
</dbReference>
<evidence type="ECO:0000313" key="17">
    <source>
        <dbReference type="Proteomes" id="UP000033106"/>
    </source>
</evidence>
<evidence type="ECO:0000313" key="23">
    <source>
        <dbReference type="Proteomes" id="UP000278715"/>
    </source>
</evidence>
<dbReference type="Proteomes" id="UP000282269">
    <property type="component" value="Chromosome"/>
</dbReference>
<dbReference type="EMBL" id="CP033237">
    <property type="protein sequence ID" value="AZF72954.1"/>
    <property type="molecule type" value="Genomic_DNA"/>
</dbReference>
<dbReference type="Proteomes" id="UP000278715">
    <property type="component" value="Chromosome"/>
</dbReference>
<evidence type="ECO:0000313" key="24">
    <source>
        <dbReference type="Proteomes" id="UP000282269"/>
    </source>
</evidence>
<dbReference type="SUPFAM" id="SSF51735">
    <property type="entry name" value="NAD(P)-binding Rossmann-fold domains"/>
    <property type="match status" value="1"/>
</dbReference>
<evidence type="ECO:0000313" key="12">
    <source>
        <dbReference type="EMBL" id="AZF80792.1"/>
    </source>
</evidence>
<evidence type="ECO:0000313" key="20">
    <source>
        <dbReference type="Proteomes" id="UP000273194"/>
    </source>
</evidence>
<keyword evidence="2" id="KW-0521">NADP</keyword>
<dbReference type="PRINTS" id="PR00080">
    <property type="entry name" value="SDRFAMILY"/>
</dbReference>
<dbReference type="PANTHER" id="PTHR42879">
    <property type="entry name" value="3-OXOACYL-(ACYL-CARRIER-PROTEIN) REDUCTASE"/>
    <property type="match status" value="1"/>
</dbReference>
<dbReference type="EMBL" id="CP033241">
    <property type="protein sequence ID" value="AZF83431.1"/>
    <property type="molecule type" value="Genomic_DNA"/>
</dbReference>
<dbReference type="NCBIfam" id="NF005559">
    <property type="entry name" value="PRK07231.1"/>
    <property type="match status" value="1"/>
</dbReference>
<dbReference type="NCBIfam" id="NF009466">
    <property type="entry name" value="PRK12826.1-2"/>
    <property type="match status" value="1"/>
</dbReference>
<dbReference type="Proteomes" id="UP000275843">
    <property type="component" value="Chromosome"/>
</dbReference>
<dbReference type="PROSITE" id="PS00061">
    <property type="entry name" value="ADH_SHORT"/>
    <property type="match status" value="1"/>
</dbReference>
<evidence type="ECO:0000313" key="6">
    <source>
        <dbReference type="EMBL" id="AKA78639.1"/>
    </source>
</evidence>
<evidence type="ECO:0000313" key="10">
    <source>
        <dbReference type="EMBL" id="AZF75578.1"/>
    </source>
</evidence>
<dbReference type="PRINTS" id="PR00081">
    <property type="entry name" value="GDHRDH"/>
</dbReference>
<dbReference type="PANTHER" id="PTHR42879:SF2">
    <property type="entry name" value="3-OXOACYL-[ACYL-CARRIER-PROTEIN] REDUCTASE FABG"/>
    <property type="match status" value="1"/>
</dbReference>
<dbReference type="EMBL" id="CP033235">
    <property type="protein sequence ID" value="AZF67714.1"/>
    <property type="molecule type" value="Genomic_DNA"/>
</dbReference>
<dbReference type="EMBL" id="CP033240">
    <property type="protein sequence ID" value="AZF80792.1"/>
    <property type="molecule type" value="Genomic_DNA"/>
</dbReference>
<dbReference type="Proteomes" id="UP000273443">
    <property type="component" value="Chromosome"/>
</dbReference>
<sequence>MRKFCDLSGRIAIVTGGASGIGRAIAFKLASLGATVVLGDVKLEELKNVVNEITQQTSSKVLPLYVNVGDFNSAKEFYQKATEILGIDYVDILVNNAGINRDALFVKMTFEQWDEVMKVDLYSMFNMTKQVVDGMIRRNYGRIINMSSMSWLGNIGQANYSAAKAGVIGFTKTLARELAKYNITVNAITPGFIDTPMTRAVPEKVRQKIIERIPMGRVGSPEEVANLIAFLSSEEASYITGEVIGVTGGLVL</sequence>
<dbReference type="Proteomes" id="UP000267993">
    <property type="component" value="Chromosome"/>
</dbReference>
<evidence type="ECO:0000313" key="15">
    <source>
        <dbReference type="Proteomes" id="UP000033057"/>
    </source>
</evidence>
<dbReference type="KEGG" id="ssol:SULB_0894"/>
<dbReference type="Proteomes" id="UP000594632">
    <property type="component" value="Chromosome"/>
</dbReference>
<evidence type="ECO:0000313" key="16">
    <source>
        <dbReference type="Proteomes" id="UP000033085"/>
    </source>
</evidence>
<dbReference type="PATRIC" id="fig|2287.6.peg.944"/>
<dbReference type="RefSeq" id="WP_009990939.1">
    <property type="nucleotide sequence ID" value="NZ_CP011055.2"/>
</dbReference>
<dbReference type="Proteomes" id="UP000033085">
    <property type="component" value="Chromosome"/>
</dbReference>
<dbReference type="EC" id="1.1.1.100" evidence="4"/>
<dbReference type="OMA" id="LFGVQCD"/>
<organism evidence="4 16">
    <name type="scientific">Saccharolobus solfataricus</name>
    <name type="common">Sulfolobus solfataricus</name>
    <dbReference type="NCBI Taxonomy" id="2287"/>
    <lineage>
        <taxon>Archaea</taxon>
        <taxon>Thermoproteota</taxon>
        <taxon>Thermoprotei</taxon>
        <taxon>Sulfolobales</taxon>
        <taxon>Sulfolobaceae</taxon>
        <taxon>Saccharolobus</taxon>
    </lineage>
</organism>
<evidence type="ECO:0000256" key="3">
    <source>
        <dbReference type="ARBA" id="ARBA00023002"/>
    </source>
</evidence>
<evidence type="ECO:0000313" key="14">
    <source>
        <dbReference type="EMBL" id="QPG50224.1"/>
    </source>
</evidence>
<evidence type="ECO:0000313" key="8">
    <source>
        <dbReference type="EMBL" id="AZF70334.1"/>
    </source>
</evidence>
<dbReference type="Proteomes" id="UP000033106">
    <property type="component" value="Chromosome"/>
</dbReference>